<gene>
    <name evidence="6" type="primary">gcvA</name>
    <name evidence="6" type="ORF">FLL46_13300</name>
</gene>
<dbReference type="Pfam" id="PF03466">
    <property type="entry name" value="LysR_substrate"/>
    <property type="match status" value="1"/>
</dbReference>
<dbReference type="Proteomes" id="UP000315439">
    <property type="component" value="Unassembled WGS sequence"/>
</dbReference>
<dbReference type="AlphaFoldDB" id="A0A545UD81"/>
<dbReference type="GO" id="GO:0043565">
    <property type="term" value="F:sequence-specific DNA binding"/>
    <property type="evidence" value="ECO:0007669"/>
    <property type="project" value="TreeGrafter"/>
</dbReference>
<dbReference type="PRINTS" id="PR00039">
    <property type="entry name" value="HTHLYSR"/>
</dbReference>
<evidence type="ECO:0000256" key="1">
    <source>
        <dbReference type="ARBA" id="ARBA00009437"/>
    </source>
</evidence>
<evidence type="ECO:0000313" key="7">
    <source>
        <dbReference type="Proteomes" id="UP000315439"/>
    </source>
</evidence>
<keyword evidence="7" id="KW-1185">Reference proteome</keyword>
<dbReference type="InterPro" id="IPR036390">
    <property type="entry name" value="WH_DNA-bd_sf"/>
</dbReference>
<dbReference type="PANTHER" id="PTHR30537:SF26">
    <property type="entry name" value="GLYCINE CLEAVAGE SYSTEM TRANSCRIPTIONAL ACTIVATOR"/>
    <property type="match status" value="1"/>
</dbReference>
<evidence type="ECO:0000256" key="3">
    <source>
        <dbReference type="ARBA" id="ARBA00023125"/>
    </source>
</evidence>
<reference evidence="6 7" key="1">
    <citation type="submission" date="2019-07" db="EMBL/GenBank/DDBJ databases">
        <title>Draft genome for Aliikangiella sp. M105.</title>
        <authorList>
            <person name="Wang G."/>
        </authorList>
    </citation>
    <scope>NUCLEOTIDE SEQUENCE [LARGE SCALE GENOMIC DNA]</scope>
    <source>
        <strain evidence="6 7">M105</strain>
    </source>
</reference>
<evidence type="ECO:0000256" key="4">
    <source>
        <dbReference type="ARBA" id="ARBA00023163"/>
    </source>
</evidence>
<dbReference type="PROSITE" id="PS50931">
    <property type="entry name" value="HTH_LYSR"/>
    <property type="match status" value="1"/>
</dbReference>
<dbReference type="CDD" id="cd08432">
    <property type="entry name" value="PBP2_GcdR_TrpI_HvrB_AmpR_like"/>
    <property type="match status" value="1"/>
</dbReference>
<dbReference type="InterPro" id="IPR058163">
    <property type="entry name" value="LysR-type_TF_proteobact-type"/>
</dbReference>
<dbReference type="InterPro" id="IPR005119">
    <property type="entry name" value="LysR_subst-bd"/>
</dbReference>
<dbReference type="GO" id="GO:0003700">
    <property type="term" value="F:DNA-binding transcription factor activity"/>
    <property type="evidence" value="ECO:0007669"/>
    <property type="project" value="InterPro"/>
</dbReference>
<keyword evidence="4" id="KW-0804">Transcription</keyword>
<dbReference type="Pfam" id="PF00126">
    <property type="entry name" value="HTH_1"/>
    <property type="match status" value="1"/>
</dbReference>
<dbReference type="InterPro" id="IPR000847">
    <property type="entry name" value="LysR_HTH_N"/>
</dbReference>
<protein>
    <submittedName>
        <fullName evidence="6">Transcriptional regulator GcvA</fullName>
    </submittedName>
</protein>
<keyword evidence="3" id="KW-0238">DNA-binding</keyword>
<evidence type="ECO:0000313" key="6">
    <source>
        <dbReference type="EMBL" id="TQV87415.1"/>
    </source>
</evidence>
<comment type="similarity">
    <text evidence="1">Belongs to the LysR transcriptional regulatory family.</text>
</comment>
<keyword evidence="2" id="KW-0805">Transcription regulation</keyword>
<dbReference type="GO" id="GO:0006351">
    <property type="term" value="P:DNA-templated transcription"/>
    <property type="evidence" value="ECO:0007669"/>
    <property type="project" value="TreeGrafter"/>
</dbReference>
<comment type="caution">
    <text evidence="6">The sequence shown here is derived from an EMBL/GenBank/DDBJ whole genome shotgun (WGS) entry which is preliminary data.</text>
</comment>
<dbReference type="InterPro" id="IPR036388">
    <property type="entry name" value="WH-like_DNA-bd_sf"/>
</dbReference>
<dbReference type="EMBL" id="VIKS01000008">
    <property type="protein sequence ID" value="TQV87415.1"/>
    <property type="molecule type" value="Genomic_DNA"/>
</dbReference>
<dbReference type="Gene3D" id="1.10.10.10">
    <property type="entry name" value="Winged helix-like DNA-binding domain superfamily/Winged helix DNA-binding domain"/>
    <property type="match status" value="1"/>
</dbReference>
<organism evidence="6 7">
    <name type="scientific">Aliikangiella coralliicola</name>
    <dbReference type="NCBI Taxonomy" id="2592383"/>
    <lineage>
        <taxon>Bacteria</taxon>
        <taxon>Pseudomonadati</taxon>
        <taxon>Pseudomonadota</taxon>
        <taxon>Gammaproteobacteria</taxon>
        <taxon>Oceanospirillales</taxon>
        <taxon>Pleioneaceae</taxon>
        <taxon>Aliikangiella</taxon>
    </lineage>
</organism>
<dbReference type="SUPFAM" id="SSF53850">
    <property type="entry name" value="Periplasmic binding protein-like II"/>
    <property type="match status" value="1"/>
</dbReference>
<dbReference type="SUPFAM" id="SSF46785">
    <property type="entry name" value="Winged helix' DNA-binding domain"/>
    <property type="match status" value="1"/>
</dbReference>
<accession>A0A545UD81</accession>
<dbReference type="NCBIfam" id="NF008352">
    <property type="entry name" value="PRK11139.1"/>
    <property type="match status" value="1"/>
</dbReference>
<dbReference type="OrthoDB" id="9785745at2"/>
<dbReference type="Gene3D" id="3.40.190.10">
    <property type="entry name" value="Periplasmic binding protein-like II"/>
    <property type="match status" value="2"/>
</dbReference>
<evidence type="ECO:0000259" key="5">
    <source>
        <dbReference type="PROSITE" id="PS50931"/>
    </source>
</evidence>
<proteinExistence type="inferred from homology"/>
<sequence length="333" mass="38334">MCYLLKSEYKRLTRSKIMSQKRGFNRLPPLSALRGFEAAARLNSFSKASSELFMTQSAISHQVKLLEDYFGQPLFKRVNRTVEVTDAGIDFLKTTQLVLGQLQKGAIRLEFFNKPGLVVLTTPPSFANKWLMSRLHEFNSQNPDLNVWVYTKYSQEELEHAEVDLAIWHGTGEWTGVEKIKLFDDKVTPLYSPKLLTGEQQISEPEDLKNFPLIHVEQVERREDWQAWFSMLGLGEVSTVLGYNFNDSSLALDYAVSGQGVVLGSTILAKDLIESGELIKPFDSYLNTELDYYLVYRKEKVEFENVERFRRWILAEFNIDSCFVPEKIIDDAE</sequence>
<name>A0A545UD81_9GAMM</name>
<evidence type="ECO:0000256" key="2">
    <source>
        <dbReference type="ARBA" id="ARBA00023015"/>
    </source>
</evidence>
<dbReference type="PANTHER" id="PTHR30537">
    <property type="entry name" value="HTH-TYPE TRANSCRIPTIONAL REGULATOR"/>
    <property type="match status" value="1"/>
</dbReference>
<feature type="domain" description="HTH lysR-type" evidence="5">
    <location>
        <begin position="28"/>
        <end position="85"/>
    </location>
</feature>